<evidence type="ECO:0000256" key="1">
    <source>
        <dbReference type="SAM" id="Phobius"/>
    </source>
</evidence>
<dbReference type="Proteomes" id="UP001360953">
    <property type="component" value="Unassembled WGS sequence"/>
</dbReference>
<evidence type="ECO:0000313" key="3">
    <source>
        <dbReference type="EMBL" id="KAK7535315.1"/>
    </source>
</evidence>
<evidence type="ECO:0000313" key="4">
    <source>
        <dbReference type="Proteomes" id="UP001360953"/>
    </source>
</evidence>
<keyword evidence="4" id="KW-1185">Reference proteome</keyword>
<keyword evidence="2" id="KW-0732">Signal</keyword>
<keyword evidence="1" id="KW-0812">Transmembrane</keyword>
<evidence type="ECO:0000256" key="2">
    <source>
        <dbReference type="SAM" id="SignalP"/>
    </source>
</evidence>
<feature type="signal peptide" evidence="2">
    <location>
        <begin position="1"/>
        <end position="29"/>
    </location>
</feature>
<keyword evidence="1" id="KW-0472">Membrane</keyword>
<dbReference type="RefSeq" id="XP_066654040.1">
    <property type="nucleotide sequence ID" value="XM_066796328.1"/>
</dbReference>
<organism evidence="3 4">
    <name type="scientific">Phyllosticta citribraziliensis</name>
    <dbReference type="NCBI Taxonomy" id="989973"/>
    <lineage>
        <taxon>Eukaryota</taxon>
        <taxon>Fungi</taxon>
        <taxon>Dikarya</taxon>
        <taxon>Ascomycota</taxon>
        <taxon>Pezizomycotina</taxon>
        <taxon>Dothideomycetes</taxon>
        <taxon>Dothideomycetes incertae sedis</taxon>
        <taxon>Botryosphaeriales</taxon>
        <taxon>Phyllostictaceae</taxon>
        <taxon>Phyllosticta</taxon>
    </lineage>
</organism>
<feature type="chain" id="PRO_5045909685" evidence="2">
    <location>
        <begin position="30"/>
        <end position="310"/>
    </location>
</feature>
<dbReference type="EMBL" id="JBBPEH010000008">
    <property type="protein sequence ID" value="KAK7535315.1"/>
    <property type="molecule type" value="Genomic_DNA"/>
</dbReference>
<accession>A0ABR1LJF9</accession>
<name>A0ABR1LJF9_9PEZI</name>
<proteinExistence type="predicted"/>
<dbReference type="GeneID" id="92029234"/>
<feature type="transmembrane region" description="Helical" evidence="1">
    <location>
        <begin position="287"/>
        <end position="309"/>
    </location>
</feature>
<protein>
    <submittedName>
        <fullName evidence="3">Uncharacterized protein</fullName>
    </submittedName>
</protein>
<keyword evidence="1" id="KW-1133">Transmembrane helix</keyword>
<reference evidence="3 4" key="1">
    <citation type="submission" date="2024-04" db="EMBL/GenBank/DDBJ databases">
        <title>Phyllosticta paracitricarpa is synonymous to the EU quarantine fungus P. citricarpa based on phylogenomic analyses.</title>
        <authorList>
            <consortium name="Lawrence Berkeley National Laboratory"/>
            <person name="Van ingen-buijs V.A."/>
            <person name="Van westerhoven A.C."/>
            <person name="Haridas S."/>
            <person name="Skiadas P."/>
            <person name="Martin F."/>
            <person name="Groenewald J.Z."/>
            <person name="Crous P.W."/>
            <person name="Seidl M.F."/>
        </authorList>
    </citation>
    <scope>NUCLEOTIDE SEQUENCE [LARGE SCALE GENOMIC DNA]</scope>
    <source>
        <strain evidence="3 4">CPC 17464</strain>
    </source>
</reference>
<gene>
    <name evidence="3" type="ORF">J3D65DRAFT_449085</name>
</gene>
<comment type="caution">
    <text evidence="3">The sequence shown here is derived from an EMBL/GenBank/DDBJ whole genome shotgun (WGS) entry which is preliminary data.</text>
</comment>
<sequence length="310" mass="30191">MRNSPFSISIPLLFILHVLTLAALPPSQAAHLALSPRQIFCALTGDSTSVDCAACLGPGALYCGRTGCFDPSQSQTCCADGSACSGGDDCCGDVGLGVVGSSDGPGKTTTSTTAAAKKVMPSTSTAAAATTASWTCAQSDDGDACCARRGQDVRYCGGAWPTYTCYRPAAGEVCCIGGSARACAESGTGTGGSGKGGSNGQAACCGDLAAAAAAGTTTVADASVESNASAATGGGRELPLGAMATTTAEMPGADELSATAAPLDSSSATSISQTQTSGALVQVTASLAWLHVVFLALPSIVFVLLAAAAI</sequence>